<evidence type="ECO:0000256" key="3">
    <source>
        <dbReference type="ARBA" id="ARBA00022989"/>
    </source>
</evidence>
<dbReference type="PROSITE" id="PS50215">
    <property type="entry name" value="ADAM_MEPRO"/>
    <property type="match status" value="1"/>
</dbReference>
<keyword evidence="3" id="KW-1133">Transmembrane helix</keyword>
<dbReference type="InterPro" id="IPR006586">
    <property type="entry name" value="ADAM_Cys-rich"/>
</dbReference>
<comment type="subcellular location">
    <subcellularLocation>
        <location evidence="1">Membrane</location>
        <topology evidence="1">Single-pass type I membrane protein</topology>
    </subcellularLocation>
</comment>
<dbReference type="InterPro" id="IPR034027">
    <property type="entry name" value="Reprolysin_adamalysin"/>
</dbReference>
<keyword evidence="15" id="KW-1185">Reference proteome</keyword>
<evidence type="ECO:0000259" key="11">
    <source>
        <dbReference type="PROSITE" id="PS50026"/>
    </source>
</evidence>
<dbReference type="EMBL" id="OY882875">
    <property type="protein sequence ID" value="CAK6439334.1"/>
    <property type="molecule type" value="Genomic_DNA"/>
</dbReference>
<evidence type="ECO:0000313" key="14">
    <source>
        <dbReference type="EMBL" id="CAK6439334.1"/>
    </source>
</evidence>
<evidence type="ECO:0000256" key="4">
    <source>
        <dbReference type="ARBA" id="ARBA00023136"/>
    </source>
</evidence>
<feature type="domain" description="EGF-like" evidence="11">
    <location>
        <begin position="633"/>
        <end position="666"/>
    </location>
</feature>
<keyword evidence="8" id="KW-0862">Zinc</keyword>
<accession>A0ABN9ZMH0</accession>
<name>A0ABN9ZMH0_PIPNA</name>
<keyword evidence="7" id="KW-0245">EGF-like domain</keyword>
<feature type="domain" description="Disintegrin" evidence="12">
    <location>
        <begin position="403"/>
        <end position="489"/>
    </location>
</feature>
<feature type="binding site" evidence="8">
    <location>
        <position position="352"/>
    </location>
    <ligand>
        <name>Zn(2+)</name>
        <dbReference type="ChEBI" id="CHEBI:29105"/>
        <note>catalytic</note>
    </ligand>
</feature>
<feature type="disulfide bond" evidence="6">
    <location>
        <begin position="461"/>
        <end position="481"/>
    </location>
</feature>
<evidence type="ECO:0008006" key="16">
    <source>
        <dbReference type="Google" id="ProtNLM"/>
    </source>
</evidence>
<evidence type="ECO:0000313" key="15">
    <source>
        <dbReference type="Proteomes" id="UP001314169"/>
    </source>
</evidence>
<dbReference type="PROSITE" id="PS50214">
    <property type="entry name" value="DISINTEGRIN_2"/>
    <property type="match status" value="1"/>
</dbReference>
<feature type="non-terminal residue" evidence="14">
    <location>
        <position position="1"/>
    </location>
</feature>
<evidence type="ECO:0000259" key="12">
    <source>
        <dbReference type="PROSITE" id="PS50214"/>
    </source>
</evidence>
<dbReference type="Pfam" id="PF08516">
    <property type="entry name" value="ADAM_CR"/>
    <property type="match status" value="1"/>
</dbReference>
<dbReference type="PRINTS" id="PR00289">
    <property type="entry name" value="DISINTEGRIN"/>
</dbReference>
<dbReference type="Pfam" id="PF01562">
    <property type="entry name" value="Pep_M12B_propep"/>
    <property type="match status" value="1"/>
</dbReference>
<feature type="domain" description="Peptidase M12B" evidence="13">
    <location>
        <begin position="207"/>
        <end position="397"/>
    </location>
</feature>
<evidence type="ECO:0000256" key="2">
    <source>
        <dbReference type="ARBA" id="ARBA00022692"/>
    </source>
</evidence>
<feature type="binding site" evidence="8">
    <location>
        <position position="342"/>
    </location>
    <ligand>
        <name>Zn(2+)</name>
        <dbReference type="ChEBI" id="CHEBI:29105"/>
        <note>catalytic</note>
    </ligand>
</feature>
<dbReference type="PROSITE" id="PS50026">
    <property type="entry name" value="EGF_3"/>
    <property type="match status" value="1"/>
</dbReference>
<keyword evidence="10" id="KW-0732">Signal</keyword>
<evidence type="ECO:0000256" key="6">
    <source>
        <dbReference type="PROSITE-ProRule" id="PRU00068"/>
    </source>
</evidence>
<feature type="non-terminal residue" evidence="14">
    <location>
        <position position="767"/>
    </location>
</feature>
<dbReference type="InterPro" id="IPR024079">
    <property type="entry name" value="MetalloPept_cat_dom_sf"/>
</dbReference>
<evidence type="ECO:0000256" key="5">
    <source>
        <dbReference type="ARBA" id="ARBA00023157"/>
    </source>
</evidence>
<organism evidence="14 15">
    <name type="scientific">Pipistrellus nathusii</name>
    <name type="common">Nathusius' pipistrelle</name>
    <dbReference type="NCBI Taxonomy" id="59473"/>
    <lineage>
        <taxon>Eukaryota</taxon>
        <taxon>Metazoa</taxon>
        <taxon>Chordata</taxon>
        <taxon>Craniata</taxon>
        <taxon>Vertebrata</taxon>
        <taxon>Euteleostomi</taxon>
        <taxon>Mammalia</taxon>
        <taxon>Eutheria</taxon>
        <taxon>Laurasiatheria</taxon>
        <taxon>Chiroptera</taxon>
        <taxon>Yangochiroptera</taxon>
        <taxon>Vespertilionidae</taxon>
        <taxon>Pipistrellus</taxon>
    </lineage>
</organism>
<reference evidence="14" key="1">
    <citation type="submission" date="2023-12" db="EMBL/GenBank/DDBJ databases">
        <authorList>
            <person name="Brown T."/>
        </authorList>
    </citation>
    <scope>NUCLEOTIDE SEQUENCE</scope>
</reference>
<keyword evidence="4" id="KW-0472">Membrane</keyword>
<dbReference type="PROSITE" id="PS01186">
    <property type="entry name" value="EGF_2"/>
    <property type="match status" value="1"/>
</dbReference>
<dbReference type="InterPro" id="IPR002870">
    <property type="entry name" value="Peptidase_M12B_N"/>
</dbReference>
<evidence type="ECO:0000256" key="1">
    <source>
        <dbReference type="ARBA" id="ARBA00004479"/>
    </source>
</evidence>
<protein>
    <recommendedName>
        <fullName evidence="16">Disintegrin and metalloproteinase domain-containing protein 30</fullName>
    </recommendedName>
</protein>
<feature type="compositionally biased region" description="Basic residues" evidence="9">
    <location>
        <begin position="750"/>
        <end position="767"/>
    </location>
</feature>
<dbReference type="PROSITE" id="PS00427">
    <property type="entry name" value="DISINTEGRIN_1"/>
    <property type="match status" value="1"/>
</dbReference>
<evidence type="ECO:0000259" key="13">
    <source>
        <dbReference type="PROSITE" id="PS50215"/>
    </source>
</evidence>
<dbReference type="InterPro" id="IPR000742">
    <property type="entry name" value="EGF"/>
</dbReference>
<dbReference type="Gene3D" id="3.40.390.10">
    <property type="entry name" value="Collagenase (Catalytic Domain)"/>
    <property type="match status" value="1"/>
</dbReference>
<feature type="signal peptide" evidence="10">
    <location>
        <begin position="1"/>
        <end position="28"/>
    </location>
</feature>
<dbReference type="InterPro" id="IPR018358">
    <property type="entry name" value="Disintegrin_CS"/>
</dbReference>
<evidence type="ECO:0000256" key="8">
    <source>
        <dbReference type="PROSITE-ProRule" id="PRU00276"/>
    </source>
</evidence>
<keyword evidence="8" id="KW-0479">Metal-binding</keyword>
<feature type="region of interest" description="Disordered" evidence="9">
    <location>
        <begin position="722"/>
        <end position="767"/>
    </location>
</feature>
<proteinExistence type="predicted"/>
<dbReference type="Pfam" id="PF00200">
    <property type="entry name" value="Disintegrin"/>
    <property type="match status" value="1"/>
</dbReference>
<dbReference type="Pfam" id="PF01421">
    <property type="entry name" value="Reprolysin"/>
    <property type="match status" value="1"/>
</dbReference>
<dbReference type="InterPro" id="IPR001762">
    <property type="entry name" value="Disintegrin_dom"/>
</dbReference>
<comment type="caution">
    <text evidence="7">Lacks conserved residue(s) required for the propagation of feature annotation.</text>
</comment>
<dbReference type="PANTHER" id="PTHR11905">
    <property type="entry name" value="ADAM A DISINTEGRIN AND METALLOPROTEASE DOMAIN"/>
    <property type="match status" value="1"/>
</dbReference>
<dbReference type="SMART" id="SM00050">
    <property type="entry name" value="DISIN"/>
    <property type="match status" value="1"/>
</dbReference>
<dbReference type="SUPFAM" id="SSF55486">
    <property type="entry name" value="Metalloproteases ('zincins'), catalytic domain"/>
    <property type="match status" value="1"/>
</dbReference>
<dbReference type="Gene3D" id="4.10.70.10">
    <property type="entry name" value="Disintegrin domain"/>
    <property type="match status" value="1"/>
</dbReference>
<evidence type="ECO:0000256" key="10">
    <source>
        <dbReference type="SAM" id="SignalP"/>
    </source>
</evidence>
<feature type="disulfide bond" evidence="7">
    <location>
        <begin position="656"/>
        <end position="665"/>
    </location>
</feature>
<dbReference type="PANTHER" id="PTHR11905:SF148">
    <property type="entry name" value="DISINTEGRIN AND METALLOPROTEINASE DOMAIN-CONTAINING PROTEIN 30"/>
    <property type="match status" value="1"/>
</dbReference>
<dbReference type="InterPro" id="IPR036436">
    <property type="entry name" value="Disintegrin_dom_sf"/>
</dbReference>
<evidence type="ECO:0000256" key="7">
    <source>
        <dbReference type="PROSITE-ProRule" id="PRU00076"/>
    </source>
</evidence>
<feature type="compositionally biased region" description="Basic and acidic residues" evidence="9">
    <location>
        <begin position="723"/>
        <end position="733"/>
    </location>
</feature>
<keyword evidence="5 7" id="KW-1015">Disulfide bond</keyword>
<sequence>MRSGRTFLSPGQWLPVLGLAMLLVDSLGGEDLYFHPEWGFESYEITVPRKLSFRGGEQGASRRMSYLLQVQGQKHVLHLWPKRLLLPRHLQVFSYTEQGELVEDYPYIPRDCSYVGVVEGAEDSEATLSTCAGGLRGILKIDAKYYQMEPLRGSSGFEHALYLLKDEWEFQDPICGISGDGTEEQKAEPDIMARYSDFISGPSMHQKYYELGLVFDHDRYVFSNSNLTDVTNDAILLTSIMDTYFQVLRTRVMLRALEVWSERDRVDLNFPSLQQALGQFLMYQKDILSYQFKVDWSQLFIKRSFKDAVAWSWGIVCTERYAGSACAFPDTSILGPATWSAHNIGHSLGMQHDGPTCRCNGRRSCIMGTGRFGFSNCSVIHFFNHVHKAANCLNNIPGEDYVIKRCGNKIVEDEEQCDCGSLEDCEEDLCCEPGCRLRQGANCSMGLCCHRCRFRPSGYMCRKEETECDLAEYCDGVSEFCPNDTYKQDGTPCKYSARCFQKGCHSTHMQCQSLFGADAREAPARCYQAVNAIGDQYGNCGMVGAGNYKKCTSKNAVCGRVQCINVETLPDLPAQTSIVSTHLDKDNLMCWGVGYRLSLIPMGIPDRGVVYDGTSCGKDRVCVNTTCFNVSILKFDCVPEKCNHRGYCNNNRNCHCQYGWAPPLCEEQGYGGSIDSGPPGPLPQEVPATVRVVSLMLSRIGLLAISMVVVFYRRLLRSLCGPGERKPKEKGGPPEEGTGEPPADAEGAKAKKGKKGKRKGPKKPLVT</sequence>
<dbReference type="Proteomes" id="UP001314169">
    <property type="component" value="Chromosome 18"/>
</dbReference>
<dbReference type="SUPFAM" id="SSF57552">
    <property type="entry name" value="Blood coagulation inhibitor (disintegrin)"/>
    <property type="match status" value="1"/>
</dbReference>
<keyword evidence="2" id="KW-0812">Transmembrane</keyword>
<feature type="compositionally biased region" description="Low complexity" evidence="9">
    <location>
        <begin position="735"/>
        <end position="745"/>
    </location>
</feature>
<dbReference type="InterPro" id="IPR001590">
    <property type="entry name" value="Peptidase_M12B"/>
</dbReference>
<dbReference type="SMART" id="SM00608">
    <property type="entry name" value="ACR"/>
    <property type="match status" value="1"/>
</dbReference>
<feature type="chain" id="PRO_5046257970" description="Disintegrin and metalloproteinase domain-containing protein 30" evidence="10">
    <location>
        <begin position="29"/>
        <end position="767"/>
    </location>
</feature>
<dbReference type="CDD" id="cd04269">
    <property type="entry name" value="ZnMc_adamalysin_II_like"/>
    <property type="match status" value="1"/>
</dbReference>
<gene>
    <name evidence="14" type="ORF">MPIPNATIZW_LOCUS7640</name>
</gene>
<evidence type="ECO:0000256" key="9">
    <source>
        <dbReference type="SAM" id="MobiDB-lite"/>
    </source>
</evidence>
<feature type="binding site" evidence="8">
    <location>
        <position position="346"/>
    </location>
    <ligand>
        <name>Zn(2+)</name>
        <dbReference type="ChEBI" id="CHEBI:29105"/>
        <note>catalytic</note>
    </ligand>
</feature>